<dbReference type="InterPro" id="IPR006015">
    <property type="entry name" value="Universal_stress_UspA"/>
</dbReference>
<dbReference type="Pfam" id="PF00582">
    <property type="entry name" value="Usp"/>
    <property type="match status" value="1"/>
</dbReference>
<dbReference type="PANTHER" id="PTHR46268">
    <property type="entry name" value="STRESS RESPONSE PROTEIN NHAX"/>
    <property type="match status" value="1"/>
</dbReference>
<gene>
    <name evidence="3" type="ORF">ACFPFU_02880</name>
</gene>
<protein>
    <submittedName>
        <fullName evidence="3">Universal stress protein</fullName>
    </submittedName>
</protein>
<evidence type="ECO:0000313" key="3">
    <source>
        <dbReference type="EMBL" id="MFC4870616.1"/>
    </source>
</evidence>
<comment type="caution">
    <text evidence="3">The sequence shown here is derived from an EMBL/GenBank/DDBJ whole genome shotgun (WGS) entry which is preliminary data.</text>
</comment>
<dbReference type="CDD" id="cd00293">
    <property type="entry name" value="USP-like"/>
    <property type="match status" value="1"/>
</dbReference>
<evidence type="ECO:0000256" key="1">
    <source>
        <dbReference type="ARBA" id="ARBA00008791"/>
    </source>
</evidence>
<dbReference type="PANTHER" id="PTHR46268:SF6">
    <property type="entry name" value="UNIVERSAL STRESS PROTEIN UP12"/>
    <property type="match status" value="1"/>
</dbReference>
<name>A0ABV9SW47_9BACT</name>
<sequence length="275" mass="31100">MYRKIALAVAFSPRLEALIEEAKRLKDIHEASLILIHVGKETAEDKEMLLSLLQRHMVDPDAVKIIWQEGKPAKKILQVCNEEQVDLLIAGALKKEFLLTYYIGSIARKIIRKAKCSVLILIEPMINPGSFQKVVINGTQLSQTPYVIKRGIEFCKMESARQIFILNEIKMYGLKMATISEGSEEEVSKMKKNMVNDEISYVENILKNIDTAGLNVNVKVTSGRWATELARFSENIKADLLIVGGQDNLTFFDRLFPHDLEDILGNLPCNLLIIK</sequence>
<dbReference type="SUPFAM" id="SSF52402">
    <property type="entry name" value="Adenine nucleotide alpha hydrolases-like"/>
    <property type="match status" value="2"/>
</dbReference>
<dbReference type="EMBL" id="JBHSJJ010000001">
    <property type="protein sequence ID" value="MFC4870616.1"/>
    <property type="molecule type" value="Genomic_DNA"/>
</dbReference>
<evidence type="ECO:0000259" key="2">
    <source>
        <dbReference type="Pfam" id="PF00582"/>
    </source>
</evidence>
<dbReference type="RefSeq" id="WP_377061303.1">
    <property type="nucleotide sequence ID" value="NZ_JBHSJJ010000001.1"/>
</dbReference>
<comment type="similarity">
    <text evidence="1">Belongs to the universal stress protein A family.</text>
</comment>
<dbReference type="PRINTS" id="PR01438">
    <property type="entry name" value="UNVRSLSTRESS"/>
</dbReference>
<dbReference type="InterPro" id="IPR006016">
    <property type="entry name" value="UspA"/>
</dbReference>
<feature type="domain" description="UspA" evidence="2">
    <location>
        <begin position="1"/>
        <end position="120"/>
    </location>
</feature>
<dbReference type="Gene3D" id="3.40.50.620">
    <property type="entry name" value="HUPs"/>
    <property type="match status" value="2"/>
</dbReference>
<dbReference type="InterPro" id="IPR014729">
    <property type="entry name" value="Rossmann-like_a/b/a_fold"/>
</dbReference>
<reference evidence="4" key="1">
    <citation type="journal article" date="2019" name="Int. J. Syst. Evol. Microbiol.">
        <title>The Global Catalogue of Microorganisms (GCM) 10K type strain sequencing project: providing services to taxonomists for standard genome sequencing and annotation.</title>
        <authorList>
            <consortium name="The Broad Institute Genomics Platform"/>
            <consortium name="The Broad Institute Genome Sequencing Center for Infectious Disease"/>
            <person name="Wu L."/>
            <person name="Ma J."/>
        </authorList>
    </citation>
    <scope>NUCLEOTIDE SEQUENCE [LARGE SCALE GENOMIC DNA]</scope>
    <source>
        <strain evidence="4">CGMCC 4.7466</strain>
    </source>
</reference>
<keyword evidence="4" id="KW-1185">Reference proteome</keyword>
<dbReference type="Proteomes" id="UP001595818">
    <property type="component" value="Unassembled WGS sequence"/>
</dbReference>
<accession>A0ABV9SW47</accession>
<proteinExistence type="inferred from homology"/>
<organism evidence="3 4">
    <name type="scientific">Negadavirga shengliensis</name>
    <dbReference type="NCBI Taxonomy" id="1389218"/>
    <lineage>
        <taxon>Bacteria</taxon>
        <taxon>Pseudomonadati</taxon>
        <taxon>Bacteroidota</taxon>
        <taxon>Cytophagia</taxon>
        <taxon>Cytophagales</taxon>
        <taxon>Cyclobacteriaceae</taxon>
        <taxon>Negadavirga</taxon>
    </lineage>
</organism>
<evidence type="ECO:0000313" key="4">
    <source>
        <dbReference type="Proteomes" id="UP001595818"/>
    </source>
</evidence>